<evidence type="ECO:0000256" key="9">
    <source>
        <dbReference type="SAM" id="MobiDB-lite"/>
    </source>
</evidence>
<comment type="caution">
    <text evidence="11">The sequence shown here is derived from an EMBL/GenBank/DDBJ whole genome shotgun (WGS) entry which is preliminary data.</text>
</comment>
<evidence type="ECO:0000256" key="6">
    <source>
        <dbReference type="ARBA" id="ARBA00022726"/>
    </source>
</evidence>
<dbReference type="GO" id="GO:0046103">
    <property type="term" value="P:inosine biosynthetic process"/>
    <property type="evidence" value="ECO:0007669"/>
    <property type="project" value="TreeGrafter"/>
</dbReference>
<dbReference type="InterPro" id="IPR032466">
    <property type="entry name" value="Metal_Hydrolase"/>
</dbReference>
<sequence>MQIAQLPRSNEFGKLGETMLTQGLPIFRKNLQVQWKEPSWAKIVREEVSQAKAGTAAPPAACIWAQLGSSISDPSGAMSAMRQQVLEQLDLTVKDDPIFESIWDAILKGQDVSVRCPEAWWSEAAVLPALVRWKEPGSVHKNLVFEAAEAKSEHWKQAINWSQALGSSSTSLPRLSTAMDDPGLAGDHSDSIFLVILHSKDQDAGHADALRESLQRLPPPSQVVWVVDEWNDGLRQLASEVLDDPVHFDVEPGMVQRPEASVEQSNKEEADAAALASYMANIICRSQDRELRAAVRAMLPKVSLRKRKAGSQDRQGTQTGDPATFHRLEPKANLVLMSMRMQNCGLGLRHCLFATTSLFASSREAVAVDLRPRQKACRLSCDAIPAATLSVQMILRFEGIRTWQGMRFRGDRSQLMEDFFATSRTSCCHLSAQQEQVAVLRKNCQVQMAPWLLSALLLVSEQLLAASIRAELHVHLDGSMNFETLLAICKNRGVELPGIGIPMSTQDIQAFMGTFSGWHRFDAVNNIIGGSVSSIQAAAEAFVKFQAESGVFYTEVRYDPVRLARSDLDNSSITEEQAVKAVQDGLAAGSVRHGVVVYQLLCAMRGASSHRCFQTAELAAKLADKAMGGVVGLDLAGDETDFPNRAYIDCFKHAKALGLKTTVHAGEFNKTMGDDVRTAIFEMAADRIGHGYAAAFDEQILQALKLRKVHVEACPKSALLHGAWALNAIRSFRQHGLNFGLNTDDPASSFSNTSAAQDESIVTGKLDFSPEDVRSAYINAYDARFGDLRESVFVYA</sequence>
<dbReference type="InterPro" id="IPR001365">
    <property type="entry name" value="A_deaminase_dom"/>
</dbReference>
<dbReference type="GO" id="GO:0004000">
    <property type="term" value="F:adenosine deaminase activity"/>
    <property type="evidence" value="ECO:0007669"/>
    <property type="project" value="UniProtKB-ARBA"/>
</dbReference>
<evidence type="ECO:0000256" key="8">
    <source>
        <dbReference type="ARBA" id="ARBA00022833"/>
    </source>
</evidence>
<feature type="compositionally biased region" description="Polar residues" evidence="9">
    <location>
        <begin position="312"/>
        <end position="321"/>
    </location>
</feature>
<evidence type="ECO:0000256" key="4">
    <source>
        <dbReference type="ARBA" id="ARBA00012784"/>
    </source>
</evidence>
<comment type="cofactor">
    <cofactor evidence="1">
        <name>Zn(2+)</name>
        <dbReference type="ChEBI" id="CHEBI:29105"/>
    </cofactor>
</comment>
<keyword evidence="12" id="KW-1185">Reference proteome</keyword>
<feature type="domain" description="Adenosine deaminase" evidence="10">
    <location>
        <begin position="470"/>
        <end position="787"/>
    </location>
</feature>
<evidence type="ECO:0000256" key="3">
    <source>
        <dbReference type="ARBA" id="ARBA00006676"/>
    </source>
</evidence>
<dbReference type="GO" id="GO:0005829">
    <property type="term" value="C:cytosol"/>
    <property type="evidence" value="ECO:0007669"/>
    <property type="project" value="TreeGrafter"/>
</dbReference>
<dbReference type="GO" id="GO:0060169">
    <property type="term" value="P:negative regulation of adenosine receptor signaling pathway"/>
    <property type="evidence" value="ECO:0007669"/>
    <property type="project" value="TreeGrafter"/>
</dbReference>
<evidence type="ECO:0000256" key="2">
    <source>
        <dbReference type="ARBA" id="ARBA00005058"/>
    </source>
</evidence>
<comment type="pathway">
    <text evidence="2">Purine metabolism; purine nucleoside salvage.</text>
</comment>
<organism evidence="11 12">
    <name type="scientific">Symbiodinium microadriaticum</name>
    <name type="common">Dinoflagellate</name>
    <name type="synonym">Zooxanthella microadriatica</name>
    <dbReference type="NCBI Taxonomy" id="2951"/>
    <lineage>
        <taxon>Eukaryota</taxon>
        <taxon>Sar</taxon>
        <taxon>Alveolata</taxon>
        <taxon>Dinophyceae</taxon>
        <taxon>Suessiales</taxon>
        <taxon>Symbiodiniaceae</taxon>
        <taxon>Symbiodinium</taxon>
    </lineage>
</organism>
<dbReference type="Gene3D" id="3.20.20.140">
    <property type="entry name" value="Metal-dependent hydrolases"/>
    <property type="match status" value="1"/>
</dbReference>
<keyword evidence="5" id="KW-0479">Metal-binding</keyword>
<dbReference type="SUPFAM" id="SSF51556">
    <property type="entry name" value="Metallo-dependent hydrolases"/>
    <property type="match status" value="1"/>
</dbReference>
<evidence type="ECO:0000256" key="1">
    <source>
        <dbReference type="ARBA" id="ARBA00001947"/>
    </source>
</evidence>
<evidence type="ECO:0000313" key="12">
    <source>
        <dbReference type="Proteomes" id="UP000186817"/>
    </source>
</evidence>
<reference evidence="11 12" key="1">
    <citation type="submission" date="2016-02" db="EMBL/GenBank/DDBJ databases">
        <title>Genome analysis of coral dinoflagellate symbionts highlights evolutionary adaptations to a symbiotic lifestyle.</title>
        <authorList>
            <person name="Aranda M."/>
            <person name="Li Y."/>
            <person name="Liew Y.J."/>
            <person name="Baumgarten S."/>
            <person name="Simakov O."/>
            <person name="Wilson M."/>
            <person name="Piel J."/>
            <person name="Ashoor H."/>
            <person name="Bougouffa S."/>
            <person name="Bajic V.B."/>
            <person name="Ryu T."/>
            <person name="Ravasi T."/>
            <person name="Bayer T."/>
            <person name="Micklem G."/>
            <person name="Kim H."/>
            <person name="Bhak J."/>
            <person name="Lajeunesse T.C."/>
            <person name="Voolstra C.R."/>
        </authorList>
    </citation>
    <scope>NUCLEOTIDE SEQUENCE [LARGE SCALE GENOMIC DNA]</scope>
    <source>
        <strain evidence="11 12">CCMP2467</strain>
    </source>
</reference>
<accession>A0A1Q9DPU0</accession>
<dbReference type="Proteomes" id="UP000186817">
    <property type="component" value="Unassembled WGS sequence"/>
</dbReference>
<dbReference type="Pfam" id="PF00962">
    <property type="entry name" value="A_deaminase"/>
    <property type="match status" value="1"/>
</dbReference>
<dbReference type="OrthoDB" id="272271at2759"/>
<keyword evidence="8" id="KW-0862">Zinc</keyword>
<name>A0A1Q9DPU0_SYMMI</name>
<dbReference type="EC" id="3.5.4.4" evidence="4"/>
<dbReference type="InterPro" id="IPR006330">
    <property type="entry name" value="Ado/ade_deaminase"/>
</dbReference>
<dbReference type="GO" id="GO:0046872">
    <property type="term" value="F:metal ion binding"/>
    <property type="evidence" value="ECO:0007669"/>
    <property type="project" value="UniProtKB-KW"/>
</dbReference>
<dbReference type="GO" id="GO:0006154">
    <property type="term" value="P:adenosine catabolic process"/>
    <property type="evidence" value="ECO:0007669"/>
    <property type="project" value="TreeGrafter"/>
</dbReference>
<evidence type="ECO:0000313" key="11">
    <source>
        <dbReference type="EMBL" id="OLP97182.1"/>
    </source>
</evidence>
<evidence type="ECO:0000256" key="7">
    <source>
        <dbReference type="ARBA" id="ARBA00022801"/>
    </source>
</evidence>
<dbReference type="UniPathway" id="UPA00606"/>
<feature type="region of interest" description="Disordered" evidence="9">
    <location>
        <begin position="305"/>
        <end position="324"/>
    </location>
</feature>
<proteinExistence type="inferred from homology"/>
<protein>
    <recommendedName>
        <fullName evidence="4">adenosine deaminase</fullName>
        <ecNumber evidence="4">3.5.4.4</ecNumber>
    </recommendedName>
</protein>
<gene>
    <name evidence="11" type="primary">Ada</name>
    <name evidence="11" type="ORF">AK812_SmicGene20536</name>
</gene>
<dbReference type="EMBL" id="LSRX01000443">
    <property type="protein sequence ID" value="OLP97182.1"/>
    <property type="molecule type" value="Genomic_DNA"/>
</dbReference>
<dbReference type="PANTHER" id="PTHR11409">
    <property type="entry name" value="ADENOSINE DEAMINASE"/>
    <property type="match status" value="1"/>
</dbReference>
<keyword evidence="6" id="KW-0660">Purine salvage</keyword>
<dbReference type="PANTHER" id="PTHR11409:SF43">
    <property type="entry name" value="ADENOSINE DEAMINASE"/>
    <property type="match status" value="1"/>
</dbReference>
<dbReference type="AlphaFoldDB" id="A0A1Q9DPU0"/>
<dbReference type="GO" id="GO:0006166">
    <property type="term" value="P:purine ribonucleoside salvage"/>
    <property type="evidence" value="ECO:0007669"/>
    <property type="project" value="UniProtKB-KW"/>
</dbReference>
<evidence type="ECO:0000259" key="10">
    <source>
        <dbReference type="Pfam" id="PF00962"/>
    </source>
</evidence>
<keyword evidence="7" id="KW-0378">Hydrolase</keyword>
<evidence type="ECO:0000256" key="5">
    <source>
        <dbReference type="ARBA" id="ARBA00022723"/>
    </source>
</evidence>
<dbReference type="GO" id="GO:0043103">
    <property type="term" value="P:hypoxanthine salvage"/>
    <property type="evidence" value="ECO:0007669"/>
    <property type="project" value="TreeGrafter"/>
</dbReference>
<dbReference type="GO" id="GO:0009897">
    <property type="term" value="C:external side of plasma membrane"/>
    <property type="evidence" value="ECO:0007669"/>
    <property type="project" value="TreeGrafter"/>
</dbReference>
<comment type="similarity">
    <text evidence="3">Belongs to the metallo-dependent hydrolases superfamily. Adenosine and AMP deaminases family.</text>
</comment>